<dbReference type="EMBL" id="OZ020096">
    <property type="protein sequence ID" value="CAK9254778.1"/>
    <property type="molecule type" value="Genomic_DNA"/>
</dbReference>
<evidence type="ECO:0000313" key="1">
    <source>
        <dbReference type="EMBL" id="CAK9254778.1"/>
    </source>
</evidence>
<organism evidence="1 2">
    <name type="scientific">Sphagnum jensenii</name>
    <dbReference type="NCBI Taxonomy" id="128206"/>
    <lineage>
        <taxon>Eukaryota</taxon>
        <taxon>Viridiplantae</taxon>
        <taxon>Streptophyta</taxon>
        <taxon>Embryophyta</taxon>
        <taxon>Bryophyta</taxon>
        <taxon>Sphagnophytina</taxon>
        <taxon>Sphagnopsida</taxon>
        <taxon>Sphagnales</taxon>
        <taxon>Sphagnaceae</taxon>
        <taxon>Sphagnum</taxon>
    </lineage>
</organism>
<dbReference type="Proteomes" id="UP001497444">
    <property type="component" value="Chromosome 1"/>
</dbReference>
<name>A0ABP0VK07_9BRYO</name>
<accession>A0ABP0VK07</accession>
<gene>
    <name evidence="1" type="ORF">CSSPJE1EN1_LOCUS256</name>
</gene>
<proteinExistence type="predicted"/>
<sequence>MVAGWRCNPCLIRDNDAMAAALKANHSFPTRPSAKKKASDQEFARWQTQNPKIDILRSILNQIMQVLNMIFLYEEVKVDDPGSPVVILILSAALQFVVLSADSASEGFSRRSKCDCLTEVVRDVRKMKVFTRKCKPDKLFAKHIKLDEQVHRQLLTG</sequence>
<evidence type="ECO:0000313" key="2">
    <source>
        <dbReference type="Proteomes" id="UP001497444"/>
    </source>
</evidence>
<protein>
    <submittedName>
        <fullName evidence="1">Uncharacterized protein</fullName>
    </submittedName>
</protein>
<reference evidence="1 2" key="1">
    <citation type="submission" date="2024-02" db="EMBL/GenBank/DDBJ databases">
        <authorList>
            <consortium name="ELIXIR-Norway"/>
            <consortium name="Elixir Norway"/>
        </authorList>
    </citation>
    <scope>NUCLEOTIDE SEQUENCE [LARGE SCALE GENOMIC DNA]</scope>
</reference>
<keyword evidence="2" id="KW-1185">Reference proteome</keyword>